<dbReference type="PANTHER" id="PTHR10686:SF20">
    <property type="entry name" value="FOLATE TRANSPORTER 1"/>
    <property type="match status" value="1"/>
</dbReference>
<reference evidence="3 4" key="1">
    <citation type="submission" date="2024-10" db="EMBL/GenBank/DDBJ databases">
        <authorList>
            <person name="Kim D."/>
        </authorList>
    </citation>
    <scope>NUCLEOTIDE SEQUENCE [LARGE SCALE GENOMIC DNA]</scope>
    <source>
        <strain evidence="3">Taebaek</strain>
    </source>
</reference>
<evidence type="ECO:0000256" key="2">
    <source>
        <dbReference type="SAM" id="Phobius"/>
    </source>
</evidence>
<feature type="transmembrane region" description="Helical" evidence="2">
    <location>
        <begin position="374"/>
        <end position="395"/>
    </location>
</feature>
<dbReference type="Proteomes" id="UP001620645">
    <property type="component" value="Unassembled WGS sequence"/>
</dbReference>
<accession>A0ABD2KAR5</accession>
<comment type="caution">
    <text evidence="3">The sequence shown here is derived from an EMBL/GenBank/DDBJ whole genome shotgun (WGS) entry which is preliminary data.</text>
</comment>
<sequence length="468" mass="53193">MHWKITVALACSFGVIKRFRLGSPFLTSFLKADKNFTSAQVYGEIYPFWTYSNFLALIPILVLTDLVRYKPIVALEAVSLVACWLLLVFGTTLGQMQLMQICFGISTAAGIAYNTYLYAVVHKKHYKKVTSYLRMATMVGKFLAFCAGQVLISTGIGDFMLLNQLTLFVSSSLIPIVLLLPMPKKQLKDTFVDNNNLPTEQQQQNDVLLERNSSEIDQHKLDGIDDNKNNNGEQFDAKKTLDQFEIEQPKSVQKKWIDMRSIWTKIKTKFLAPYQNRVVFHWSLYSIVITAMLYQVQNYIQNLWDFHRKADEREWNGFVESINTLLNTLVVFLAQFVPLKWAEYRSAVMCCVSTMSMAWLLYAMVHFDSLFADYILYIVLYMFYNTLNAISSNLIATHLSPNGAYGLVFGINSFVALLLQSVVTLLIVDVNGAFALSLEAQFVTYSICMLASSFALPALQLLVKCGKK</sequence>
<dbReference type="Pfam" id="PF01770">
    <property type="entry name" value="Folate_carrier"/>
    <property type="match status" value="1"/>
</dbReference>
<evidence type="ECO:0000256" key="1">
    <source>
        <dbReference type="ARBA" id="ARBA00005773"/>
    </source>
</evidence>
<gene>
    <name evidence="3" type="ORF">niasHS_001853</name>
</gene>
<dbReference type="GO" id="GO:0051180">
    <property type="term" value="P:vitamin transport"/>
    <property type="evidence" value="ECO:0007669"/>
    <property type="project" value="UniProtKB-ARBA"/>
</dbReference>
<feature type="transmembrane region" description="Helical" evidence="2">
    <location>
        <begin position="344"/>
        <end position="362"/>
    </location>
</feature>
<feature type="transmembrane region" description="Helical" evidence="2">
    <location>
        <begin position="46"/>
        <end position="66"/>
    </location>
</feature>
<dbReference type="InterPro" id="IPR036259">
    <property type="entry name" value="MFS_trans_sf"/>
</dbReference>
<protein>
    <submittedName>
        <fullName evidence="3">Uncharacterized protein</fullName>
    </submittedName>
</protein>
<proteinExistence type="inferred from homology"/>
<feature type="transmembrane region" description="Helical" evidence="2">
    <location>
        <begin position="278"/>
        <end position="297"/>
    </location>
</feature>
<name>A0ABD2KAR5_HETSC</name>
<feature type="transmembrane region" description="Helical" evidence="2">
    <location>
        <begin position="98"/>
        <end position="120"/>
    </location>
</feature>
<keyword evidence="2" id="KW-0812">Transmembrane</keyword>
<dbReference type="EMBL" id="JBICCN010000037">
    <property type="protein sequence ID" value="KAL3099927.1"/>
    <property type="molecule type" value="Genomic_DNA"/>
</dbReference>
<dbReference type="AlphaFoldDB" id="A0ABD2KAR5"/>
<evidence type="ECO:0000313" key="3">
    <source>
        <dbReference type="EMBL" id="KAL3099927.1"/>
    </source>
</evidence>
<dbReference type="Gene3D" id="1.20.1250.20">
    <property type="entry name" value="MFS general substrate transporter like domains"/>
    <property type="match status" value="1"/>
</dbReference>
<keyword evidence="2" id="KW-0472">Membrane</keyword>
<feature type="transmembrane region" description="Helical" evidence="2">
    <location>
        <begin position="159"/>
        <end position="180"/>
    </location>
</feature>
<feature type="transmembrane region" description="Helical" evidence="2">
    <location>
        <begin position="132"/>
        <end position="153"/>
    </location>
</feature>
<dbReference type="PANTHER" id="PTHR10686">
    <property type="entry name" value="FOLATE TRANSPORTER"/>
    <property type="match status" value="1"/>
</dbReference>
<dbReference type="InterPro" id="IPR002666">
    <property type="entry name" value="Folate_carrier"/>
</dbReference>
<evidence type="ECO:0000313" key="4">
    <source>
        <dbReference type="Proteomes" id="UP001620645"/>
    </source>
</evidence>
<organism evidence="3 4">
    <name type="scientific">Heterodera schachtii</name>
    <name type="common">Sugarbeet cyst nematode worm</name>
    <name type="synonym">Tylenchus schachtii</name>
    <dbReference type="NCBI Taxonomy" id="97005"/>
    <lineage>
        <taxon>Eukaryota</taxon>
        <taxon>Metazoa</taxon>
        <taxon>Ecdysozoa</taxon>
        <taxon>Nematoda</taxon>
        <taxon>Chromadorea</taxon>
        <taxon>Rhabditida</taxon>
        <taxon>Tylenchina</taxon>
        <taxon>Tylenchomorpha</taxon>
        <taxon>Tylenchoidea</taxon>
        <taxon>Heteroderidae</taxon>
        <taxon>Heteroderinae</taxon>
        <taxon>Heterodera</taxon>
    </lineage>
</organism>
<feature type="transmembrane region" description="Helical" evidence="2">
    <location>
        <begin position="440"/>
        <end position="463"/>
    </location>
</feature>
<dbReference type="SUPFAM" id="SSF103473">
    <property type="entry name" value="MFS general substrate transporter"/>
    <property type="match status" value="1"/>
</dbReference>
<keyword evidence="2" id="KW-1133">Transmembrane helix</keyword>
<feature type="transmembrane region" description="Helical" evidence="2">
    <location>
        <begin position="73"/>
        <end position="92"/>
    </location>
</feature>
<feature type="transmembrane region" description="Helical" evidence="2">
    <location>
        <begin position="407"/>
        <end position="428"/>
    </location>
</feature>
<feature type="transmembrane region" description="Helical" evidence="2">
    <location>
        <begin position="317"/>
        <end position="337"/>
    </location>
</feature>
<comment type="similarity">
    <text evidence="1">Belongs to the reduced folate carrier (RFC) transporter (TC 2.A.48) family.</text>
</comment>
<keyword evidence="4" id="KW-1185">Reference proteome</keyword>